<reference evidence="2 3" key="1">
    <citation type="submission" date="2016-09" db="EMBL/GenBank/DDBJ databases">
        <title>Draft genome sequence for the type strain of Desulfuribacillus alkaliarsenatis AHT28, an obligately anaerobic, sulfidogenic bacterium isolated from Russian soda lake sediments.</title>
        <authorList>
            <person name="Abin C.A."/>
            <person name="Hollibaugh J.T."/>
        </authorList>
    </citation>
    <scope>NUCLEOTIDE SEQUENCE [LARGE SCALE GENOMIC DNA]</scope>
    <source>
        <strain evidence="2 3">AHT28</strain>
    </source>
</reference>
<keyword evidence="3" id="KW-1185">Reference proteome</keyword>
<dbReference type="RefSeq" id="WP_069641739.1">
    <property type="nucleotide sequence ID" value="NZ_MIJE01000001.1"/>
</dbReference>
<gene>
    <name evidence="2" type="ORF">BHF68_00750</name>
</gene>
<organism evidence="2 3">
    <name type="scientific">Desulfuribacillus alkaliarsenatis</name>
    <dbReference type="NCBI Taxonomy" id="766136"/>
    <lineage>
        <taxon>Bacteria</taxon>
        <taxon>Bacillati</taxon>
        <taxon>Bacillota</taxon>
        <taxon>Desulfuribacillia</taxon>
        <taxon>Desulfuribacillales</taxon>
        <taxon>Desulfuribacillaceae</taxon>
        <taxon>Desulfuribacillus</taxon>
    </lineage>
</organism>
<feature type="domain" description="DUF1540" evidence="1">
    <location>
        <begin position="5"/>
        <end position="47"/>
    </location>
</feature>
<dbReference type="InterPro" id="IPR011437">
    <property type="entry name" value="DUF1540"/>
</dbReference>
<dbReference type="AlphaFoldDB" id="A0A1E5G4Z2"/>
<evidence type="ECO:0000313" key="3">
    <source>
        <dbReference type="Proteomes" id="UP000094296"/>
    </source>
</evidence>
<dbReference type="Pfam" id="PF07561">
    <property type="entry name" value="DUF1540"/>
    <property type="match status" value="1"/>
</dbReference>
<accession>A0A1E5G4Z2</accession>
<dbReference type="Proteomes" id="UP000094296">
    <property type="component" value="Unassembled WGS sequence"/>
</dbReference>
<dbReference type="EMBL" id="MIJE01000001">
    <property type="protein sequence ID" value="OEF98247.1"/>
    <property type="molecule type" value="Genomic_DNA"/>
</dbReference>
<sequence length="51" mass="5659">MAKDVLCEVSNCKYWAQGNKCDADSIYVVSQSGQQASSEKETDCKTFETTM</sequence>
<name>A0A1E5G4Z2_9FIRM</name>
<dbReference type="STRING" id="766136.BHF68_00750"/>
<evidence type="ECO:0000259" key="1">
    <source>
        <dbReference type="Pfam" id="PF07561"/>
    </source>
</evidence>
<evidence type="ECO:0000313" key="2">
    <source>
        <dbReference type="EMBL" id="OEF98247.1"/>
    </source>
</evidence>
<proteinExistence type="predicted"/>
<dbReference type="OrthoDB" id="1681234at2"/>
<protein>
    <submittedName>
        <fullName evidence="2">DUF1540 domain-containing protein</fullName>
    </submittedName>
</protein>
<comment type="caution">
    <text evidence="2">The sequence shown here is derived from an EMBL/GenBank/DDBJ whole genome shotgun (WGS) entry which is preliminary data.</text>
</comment>